<protein>
    <submittedName>
        <fullName evidence="2">Uncharacterized protein</fullName>
    </submittedName>
</protein>
<dbReference type="AlphaFoldDB" id="A0A432MP71"/>
<dbReference type="Proteomes" id="UP000280296">
    <property type="component" value="Unassembled WGS sequence"/>
</dbReference>
<reference evidence="2 3" key="2">
    <citation type="submission" date="2019-01" db="EMBL/GenBank/DDBJ databases">
        <title>Tautonia sociabilis, a novel thermotolerant planctomycete of Isosphaeraceae family, isolated from a 4000 m deep subterranean habitat.</title>
        <authorList>
            <person name="Kovaleva O.L."/>
            <person name="Elcheninov A.G."/>
            <person name="Van Heerden E."/>
            <person name="Toshchakov S.V."/>
            <person name="Novikov A."/>
            <person name="Bonch-Osmolovskaya E.A."/>
            <person name="Kublanov I.V."/>
        </authorList>
    </citation>
    <scope>NUCLEOTIDE SEQUENCE [LARGE SCALE GENOMIC DNA]</scope>
    <source>
        <strain evidence="2 3">GM2012</strain>
    </source>
</reference>
<reference evidence="2 3" key="1">
    <citation type="submission" date="2018-12" db="EMBL/GenBank/DDBJ databases">
        <authorList>
            <person name="Toschakov S.V."/>
        </authorList>
    </citation>
    <scope>NUCLEOTIDE SEQUENCE [LARGE SCALE GENOMIC DNA]</scope>
    <source>
        <strain evidence="2 3">GM2012</strain>
    </source>
</reference>
<keyword evidence="3" id="KW-1185">Reference proteome</keyword>
<feature type="region of interest" description="Disordered" evidence="1">
    <location>
        <begin position="1"/>
        <end position="25"/>
    </location>
</feature>
<name>A0A432MP71_9BACT</name>
<evidence type="ECO:0000313" key="2">
    <source>
        <dbReference type="EMBL" id="RUL88895.1"/>
    </source>
</evidence>
<dbReference type="OrthoDB" id="288175at2"/>
<comment type="caution">
    <text evidence="2">The sequence shown here is derived from an EMBL/GenBank/DDBJ whole genome shotgun (WGS) entry which is preliminary data.</text>
</comment>
<dbReference type="RefSeq" id="WP_126724146.1">
    <property type="nucleotide sequence ID" value="NZ_RYZH01000006.1"/>
</dbReference>
<accession>A0A432MP71</accession>
<proteinExistence type="predicted"/>
<evidence type="ECO:0000313" key="3">
    <source>
        <dbReference type="Proteomes" id="UP000280296"/>
    </source>
</evidence>
<sequence>MSTGDERVIVSPGATAGLSSAHHRDFPEIRAEGESPTDAAEQLVHHLTRTLDSALTGWRRESIEQAIADVRAYAEQAGS</sequence>
<evidence type="ECO:0000256" key="1">
    <source>
        <dbReference type="SAM" id="MobiDB-lite"/>
    </source>
</evidence>
<organism evidence="2 3">
    <name type="scientific">Tautonia sociabilis</name>
    <dbReference type="NCBI Taxonomy" id="2080755"/>
    <lineage>
        <taxon>Bacteria</taxon>
        <taxon>Pseudomonadati</taxon>
        <taxon>Planctomycetota</taxon>
        <taxon>Planctomycetia</taxon>
        <taxon>Isosphaerales</taxon>
        <taxon>Isosphaeraceae</taxon>
        <taxon>Tautonia</taxon>
    </lineage>
</organism>
<gene>
    <name evidence="2" type="ORF">TsocGM_04600</name>
</gene>
<dbReference type="EMBL" id="RYZH01000006">
    <property type="protein sequence ID" value="RUL88895.1"/>
    <property type="molecule type" value="Genomic_DNA"/>
</dbReference>